<feature type="coiled-coil region" evidence="1">
    <location>
        <begin position="5"/>
        <end position="32"/>
    </location>
</feature>
<evidence type="ECO:0000313" key="2">
    <source>
        <dbReference type="EMBL" id="CAG5111530.1"/>
    </source>
</evidence>
<sequence>MAPKLTAEERELKRRNAARKKLEKQLEKEQKQVTMKAHCWEYGIAEYSAEHFVESDLKNCSFDADGVKVFNGEKAVELRFVESAGCRYPSLRVKRKWPEIDENAQEIVYQELEEETVFCFRGRVQQFDVFVQVCRQKQVSYIIVDTTENRINFEKKLISFNLNENLDGKFKVLQTSKDRTWLGCTISAIKAILEAPSKREKDKEHTEIDNKVRITSSEDCDALFKRFLLTITGIQEVHIPLIIKVLPNFQTALAIASDDIQKTRAFEKLANSDVERGEGGGATHQRFGQKLARRVLTFFDEKPMSTVLD</sequence>
<dbReference type="Gene3D" id="1.10.150.670">
    <property type="entry name" value="Crossover junction endonuclease EME1, DNA-binding domain"/>
    <property type="match status" value="1"/>
</dbReference>
<keyword evidence="3" id="KW-1185">Reference proteome</keyword>
<organism evidence="2 3">
    <name type="scientific">Oikopleura dioica</name>
    <name type="common">Tunicate</name>
    <dbReference type="NCBI Taxonomy" id="34765"/>
    <lineage>
        <taxon>Eukaryota</taxon>
        <taxon>Metazoa</taxon>
        <taxon>Chordata</taxon>
        <taxon>Tunicata</taxon>
        <taxon>Appendicularia</taxon>
        <taxon>Copelata</taxon>
        <taxon>Oikopleuridae</taxon>
        <taxon>Oikopleura</taxon>
    </lineage>
</organism>
<reference evidence="2 3" key="1">
    <citation type="submission" date="2021-04" db="EMBL/GenBank/DDBJ databases">
        <authorList>
            <person name="Bliznina A."/>
        </authorList>
    </citation>
    <scope>NUCLEOTIDE SEQUENCE [LARGE SCALE GENOMIC DNA]</scope>
</reference>
<evidence type="ECO:0000256" key="1">
    <source>
        <dbReference type="SAM" id="Coils"/>
    </source>
</evidence>
<dbReference type="Proteomes" id="UP001158576">
    <property type="component" value="Chromosome 2"/>
</dbReference>
<dbReference type="InterPro" id="IPR042530">
    <property type="entry name" value="EME1/EME2_C"/>
</dbReference>
<protein>
    <submittedName>
        <fullName evidence="2">Oidioi.mRNA.OKI2018_I69.chr2.g5831.t1.cds</fullName>
    </submittedName>
</protein>
<name>A0ABN7T108_OIKDI</name>
<evidence type="ECO:0000313" key="3">
    <source>
        <dbReference type="Proteomes" id="UP001158576"/>
    </source>
</evidence>
<gene>
    <name evidence="2" type="ORF">OKIOD_LOCUS14596</name>
</gene>
<keyword evidence="1" id="KW-0175">Coiled coil</keyword>
<dbReference type="EMBL" id="OU015567">
    <property type="protein sequence ID" value="CAG5111530.1"/>
    <property type="molecule type" value="Genomic_DNA"/>
</dbReference>
<accession>A0ABN7T108</accession>
<proteinExistence type="predicted"/>